<protein>
    <submittedName>
        <fullName evidence="1">Uncharacterized protein</fullName>
    </submittedName>
</protein>
<evidence type="ECO:0000313" key="1">
    <source>
        <dbReference type="EMBL" id="DAE17392.1"/>
    </source>
</evidence>
<organism evidence="1">
    <name type="scientific">Siphoviridae sp. ctr2f5</name>
    <dbReference type="NCBI Taxonomy" id="2825684"/>
    <lineage>
        <taxon>Viruses</taxon>
        <taxon>Duplodnaviria</taxon>
        <taxon>Heunggongvirae</taxon>
        <taxon>Uroviricota</taxon>
        <taxon>Caudoviricetes</taxon>
    </lineage>
</organism>
<sequence>MKRNQPELSKRLIKYQDKCADVLASVFIDNQTTSTLDTKLLAETISTVITTALQPINERLYQLEYSQKNRYLLENKYPSVWYRKIAPKYKMLMEYFGCTRSELYSSIYKELEDTYDIDINQIHEDYCYENHLLKNECYAMDAIEHNKQLRDAL</sequence>
<name>A0A8S5QE90_9CAUD</name>
<accession>A0A8S5QE90</accession>
<proteinExistence type="predicted"/>
<reference evidence="1" key="1">
    <citation type="journal article" date="2021" name="Proc. Natl. Acad. Sci. U.S.A.">
        <title>A Catalog of Tens of Thousands of Viruses from Human Metagenomes Reveals Hidden Associations with Chronic Diseases.</title>
        <authorList>
            <person name="Tisza M.J."/>
            <person name="Buck C.B."/>
        </authorList>
    </citation>
    <scope>NUCLEOTIDE SEQUENCE</scope>
    <source>
        <strain evidence="1">Ctr2f5</strain>
    </source>
</reference>
<dbReference type="EMBL" id="BK015639">
    <property type="protein sequence ID" value="DAE17392.1"/>
    <property type="molecule type" value="Genomic_DNA"/>
</dbReference>